<evidence type="ECO:0000313" key="12">
    <source>
        <dbReference type="EMBL" id="VBB06549.1"/>
    </source>
</evidence>
<evidence type="ECO:0000256" key="5">
    <source>
        <dbReference type="ARBA" id="ARBA00022935"/>
    </source>
</evidence>
<dbReference type="GO" id="GO:0005524">
    <property type="term" value="F:ATP binding"/>
    <property type="evidence" value="ECO:0007669"/>
    <property type="project" value="UniProtKB-UniRule"/>
</dbReference>
<dbReference type="Pfam" id="PF00370">
    <property type="entry name" value="FGGY_N"/>
    <property type="match status" value="1"/>
</dbReference>
<dbReference type="CDD" id="cd07781">
    <property type="entry name" value="ASKHA_NBD_FGGY_L-RBK"/>
    <property type="match status" value="1"/>
</dbReference>
<dbReference type="PIRSF" id="PIRSF000538">
    <property type="entry name" value="GlpK"/>
    <property type="match status" value="1"/>
</dbReference>
<name>A0A498R5W5_9FIRM</name>
<evidence type="ECO:0000256" key="6">
    <source>
        <dbReference type="ARBA" id="ARBA00023277"/>
    </source>
</evidence>
<dbReference type="SUPFAM" id="SSF53067">
    <property type="entry name" value="Actin-like ATPase domain"/>
    <property type="match status" value="2"/>
</dbReference>
<feature type="domain" description="Carbohydrate kinase FGGY C-terminal" evidence="11">
    <location>
        <begin position="291"/>
        <end position="489"/>
    </location>
</feature>
<dbReference type="NCBIfam" id="TIGR01234">
    <property type="entry name" value="L-ribulokinase"/>
    <property type="match status" value="1"/>
</dbReference>
<dbReference type="InterPro" id="IPR018485">
    <property type="entry name" value="FGGY_C"/>
</dbReference>
<comment type="pathway">
    <text evidence="7 9">Carbohydrate degradation; L-arabinose degradation via L-ribulose; D-xylulose 5-phosphate from L-arabinose (bacterial route): step 2/3.</text>
</comment>
<evidence type="ECO:0000256" key="9">
    <source>
        <dbReference type="RuleBase" id="RU003455"/>
    </source>
</evidence>
<dbReference type="GO" id="GO:0008741">
    <property type="term" value="F:ribulokinase activity"/>
    <property type="evidence" value="ECO:0007669"/>
    <property type="project" value="UniProtKB-UniRule"/>
</dbReference>
<dbReference type="InterPro" id="IPR000577">
    <property type="entry name" value="Carb_kinase_FGGY"/>
</dbReference>
<reference evidence="12 13" key="1">
    <citation type="submission" date="2018-06" db="EMBL/GenBank/DDBJ databases">
        <authorList>
            <person name="Strepis N."/>
        </authorList>
    </citation>
    <scope>NUCLEOTIDE SEQUENCE [LARGE SCALE GENOMIC DNA]</scope>
    <source>
        <strain evidence="12">LUCI</strain>
    </source>
</reference>
<organism evidence="12 13">
    <name type="scientific">Lucifera butyrica</name>
    <dbReference type="NCBI Taxonomy" id="1351585"/>
    <lineage>
        <taxon>Bacteria</taxon>
        <taxon>Bacillati</taxon>
        <taxon>Bacillota</taxon>
        <taxon>Negativicutes</taxon>
        <taxon>Veillonellales</taxon>
        <taxon>Veillonellaceae</taxon>
        <taxon>Lucifera</taxon>
    </lineage>
</organism>
<keyword evidence="4 7" id="KW-0067">ATP-binding</keyword>
<dbReference type="RefSeq" id="WP_122627494.1">
    <property type="nucleotide sequence ID" value="NZ_UPPP01000065.1"/>
</dbReference>
<dbReference type="InterPro" id="IPR043129">
    <property type="entry name" value="ATPase_NBD"/>
</dbReference>
<comment type="similarity">
    <text evidence="7 9">Belongs to the ribulokinase family.</text>
</comment>
<dbReference type="EC" id="2.7.1.16" evidence="7 8"/>
<dbReference type="GO" id="GO:0005737">
    <property type="term" value="C:cytoplasm"/>
    <property type="evidence" value="ECO:0007669"/>
    <property type="project" value="TreeGrafter"/>
</dbReference>
<dbReference type="GO" id="GO:0019569">
    <property type="term" value="P:L-arabinose catabolic process to D-xylulose 5-phosphate"/>
    <property type="evidence" value="ECO:0007669"/>
    <property type="project" value="UniProtKB-UniRule"/>
</dbReference>
<evidence type="ECO:0000313" key="13">
    <source>
        <dbReference type="Proteomes" id="UP000277811"/>
    </source>
</evidence>
<dbReference type="PANTHER" id="PTHR43435">
    <property type="entry name" value="RIBULOKINASE"/>
    <property type="match status" value="1"/>
</dbReference>
<dbReference type="Proteomes" id="UP000277811">
    <property type="component" value="Unassembled WGS sequence"/>
</dbReference>
<comment type="catalytic activity">
    <reaction evidence="7 9">
        <text>L-ribulose + ATP = L-ribulose 5-phosphate + ADP + H(+)</text>
        <dbReference type="Rhea" id="RHEA:22072"/>
        <dbReference type="ChEBI" id="CHEBI:15378"/>
        <dbReference type="ChEBI" id="CHEBI:16880"/>
        <dbReference type="ChEBI" id="CHEBI:30616"/>
        <dbReference type="ChEBI" id="CHEBI:58226"/>
        <dbReference type="ChEBI" id="CHEBI:456216"/>
        <dbReference type="EC" id="2.7.1.16"/>
    </reaction>
</comment>
<dbReference type="UniPathway" id="UPA00145">
    <property type="reaction ID" value="UER00566"/>
</dbReference>
<dbReference type="GO" id="GO:0019150">
    <property type="term" value="F:D-ribulokinase activity"/>
    <property type="evidence" value="ECO:0007669"/>
    <property type="project" value="RHEA"/>
</dbReference>
<keyword evidence="1 7" id="KW-0808">Transferase</keyword>
<feature type="domain" description="Carbohydrate kinase FGGY N-terminal" evidence="10">
    <location>
        <begin position="6"/>
        <end position="278"/>
    </location>
</feature>
<comment type="catalytic activity">
    <reaction evidence="7">
        <text>D-ribulose + ATP = D-ribulose 5-phosphate + ADP + H(+)</text>
        <dbReference type="Rhea" id="RHEA:17601"/>
        <dbReference type="ChEBI" id="CHEBI:15378"/>
        <dbReference type="ChEBI" id="CHEBI:17173"/>
        <dbReference type="ChEBI" id="CHEBI:30616"/>
        <dbReference type="ChEBI" id="CHEBI:58121"/>
        <dbReference type="ChEBI" id="CHEBI:456216"/>
        <dbReference type="EC" id="2.7.1.16"/>
    </reaction>
</comment>
<dbReference type="NCBIfam" id="NF003154">
    <property type="entry name" value="PRK04123.1"/>
    <property type="match status" value="1"/>
</dbReference>
<evidence type="ECO:0000256" key="4">
    <source>
        <dbReference type="ARBA" id="ARBA00022840"/>
    </source>
</evidence>
<evidence type="ECO:0000256" key="2">
    <source>
        <dbReference type="ARBA" id="ARBA00022741"/>
    </source>
</evidence>
<keyword evidence="5 7" id="KW-0054">Arabinose catabolism</keyword>
<evidence type="ECO:0000256" key="8">
    <source>
        <dbReference type="NCBIfam" id="TIGR01234"/>
    </source>
</evidence>
<sequence>MGKNKYSIGVDYGTQSGRALLVDVATGREIATAVVPYKDGVIDEYLPGSRIKLGEDWALQNPDDYLDVLFTAVPQVLATANVDSDDVIGLGIDFTACTMLPVSKDGKALCQLPEYRDNPHAWVKLWKHHAAQEEANRLNEIAAARGEEFLARYGGKISSEWLIPKIWQILNEAPEIYAAADRFMEAADWVTMQMTDVDVRNSCTAGYKAIWHKRKGYPSPEFFKALDPRLENLVAEKLNSPILPIGDKAGELKAAMAAKMGLKPGTAISVANVDAHVSAPAVNVVEAGKMLMIMGTSICDILLGTAEKEVSGMCGVVEDGVVPGFYGYEAGQSAVGDIFEWFVENCVPADYTEEAGRRKISIHQLLEEKASGLKPGENGLIALDWWNGNRSVLVDVDLTGVLLGANLLTKPEEIYRALIEATAYGKNMIIETFREAGVAINQLYACGGLAEKNRMLMQIFADVTNMEIHVSASAQTPALGAAMFGAVAAGKAVGGYDSIFAAAAQMARIKEVYKPIAANVALYKKLYAEYKILHDYFGRGANDVMKRLKEIKRSVKGE</sequence>
<protein>
    <recommendedName>
        <fullName evidence="7 8">Ribulokinase</fullName>
        <ecNumber evidence="7 8">2.7.1.16</ecNumber>
    </recommendedName>
</protein>
<proteinExistence type="inferred from homology"/>
<dbReference type="InterPro" id="IPR005929">
    <property type="entry name" value="Ribulokinase"/>
</dbReference>
<accession>A0A498R5W5</accession>
<dbReference type="Gene3D" id="3.30.420.40">
    <property type="match status" value="2"/>
</dbReference>
<gene>
    <name evidence="7" type="primary">araB</name>
    <name evidence="12" type="ORF">LUCI_1785</name>
</gene>
<dbReference type="OrthoDB" id="9805576at2"/>
<dbReference type="AlphaFoldDB" id="A0A498R5W5"/>
<evidence type="ECO:0000256" key="7">
    <source>
        <dbReference type="HAMAP-Rule" id="MF_00520"/>
    </source>
</evidence>
<dbReference type="HAMAP" id="MF_00520">
    <property type="entry name" value="Ribulokinase"/>
    <property type="match status" value="1"/>
</dbReference>
<dbReference type="InterPro" id="IPR018484">
    <property type="entry name" value="FGGY_N"/>
</dbReference>
<keyword evidence="2 7" id="KW-0547">Nucleotide-binding</keyword>
<keyword evidence="3 7" id="KW-0418">Kinase</keyword>
<dbReference type="EMBL" id="UPPP01000065">
    <property type="protein sequence ID" value="VBB06549.1"/>
    <property type="molecule type" value="Genomic_DNA"/>
</dbReference>
<keyword evidence="6 7" id="KW-0119">Carbohydrate metabolism</keyword>
<evidence type="ECO:0000256" key="1">
    <source>
        <dbReference type="ARBA" id="ARBA00022679"/>
    </source>
</evidence>
<keyword evidence="13" id="KW-1185">Reference proteome</keyword>
<dbReference type="Pfam" id="PF02782">
    <property type="entry name" value="FGGY_C"/>
    <property type="match status" value="1"/>
</dbReference>
<dbReference type="PANTHER" id="PTHR43435:SF4">
    <property type="entry name" value="FGGY CARBOHYDRATE KINASE DOMAIN-CONTAINING PROTEIN"/>
    <property type="match status" value="1"/>
</dbReference>
<evidence type="ECO:0000256" key="3">
    <source>
        <dbReference type="ARBA" id="ARBA00022777"/>
    </source>
</evidence>
<evidence type="ECO:0000259" key="11">
    <source>
        <dbReference type="Pfam" id="PF02782"/>
    </source>
</evidence>
<evidence type="ECO:0000259" key="10">
    <source>
        <dbReference type="Pfam" id="PF00370"/>
    </source>
</evidence>